<dbReference type="Pfam" id="PF12796">
    <property type="entry name" value="Ank_2"/>
    <property type="match status" value="1"/>
</dbReference>
<evidence type="ECO:0008006" key="3">
    <source>
        <dbReference type="Google" id="ProtNLM"/>
    </source>
</evidence>
<protein>
    <recommendedName>
        <fullName evidence="3">Ankyrin repeat-containing protein</fullName>
    </recommendedName>
</protein>
<dbReference type="InterPro" id="IPR002110">
    <property type="entry name" value="Ankyrin_rpt"/>
</dbReference>
<name>F4PZQ6_CACFS</name>
<evidence type="ECO:0000313" key="2">
    <source>
        <dbReference type="Proteomes" id="UP000007797"/>
    </source>
</evidence>
<dbReference type="AlphaFoldDB" id="F4PZQ6"/>
<evidence type="ECO:0000313" key="1">
    <source>
        <dbReference type="EMBL" id="EGG18820.1"/>
    </source>
</evidence>
<dbReference type="Proteomes" id="UP000007797">
    <property type="component" value="Unassembled WGS sequence"/>
</dbReference>
<keyword evidence="2" id="KW-1185">Reference proteome</keyword>
<dbReference type="RefSeq" id="XP_004357282.1">
    <property type="nucleotide sequence ID" value="XM_004357226.1"/>
</dbReference>
<gene>
    <name evidence="1" type="ORF">DFA_02559</name>
</gene>
<dbReference type="InterPro" id="IPR036770">
    <property type="entry name" value="Ankyrin_rpt-contain_sf"/>
</dbReference>
<dbReference type="EMBL" id="GL883017">
    <property type="protein sequence ID" value="EGG18820.1"/>
    <property type="molecule type" value="Genomic_DNA"/>
</dbReference>
<reference evidence="2" key="1">
    <citation type="journal article" date="2011" name="Genome Res.">
        <title>Phylogeny-wide analysis of social amoeba genomes highlights ancient origins for complex intercellular communication.</title>
        <authorList>
            <person name="Heidel A.J."/>
            <person name="Lawal H.M."/>
            <person name="Felder M."/>
            <person name="Schilde C."/>
            <person name="Helps N.R."/>
            <person name="Tunggal B."/>
            <person name="Rivero F."/>
            <person name="John U."/>
            <person name="Schleicher M."/>
            <person name="Eichinger L."/>
            <person name="Platzer M."/>
            <person name="Noegel A.A."/>
            <person name="Schaap P."/>
            <person name="Gloeckner G."/>
        </authorList>
    </citation>
    <scope>NUCLEOTIDE SEQUENCE [LARGE SCALE GENOMIC DNA]</scope>
    <source>
        <strain evidence="2">SH3</strain>
    </source>
</reference>
<organism evidence="1 2">
    <name type="scientific">Cavenderia fasciculata</name>
    <name type="common">Slime mold</name>
    <name type="synonym">Dictyostelium fasciculatum</name>
    <dbReference type="NCBI Taxonomy" id="261658"/>
    <lineage>
        <taxon>Eukaryota</taxon>
        <taxon>Amoebozoa</taxon>
        <taxon>Evosea</taxon>
        <taxon>Eumycetozoa</taxon>
        <taxon>Dictyostelia</taxon>
        <taxon>Acytosteliales</taxon>
        <taxon>Cavenderiaceae</taxon>
        <taxon>Cavenderia</taxon>
    </lineage>
</organism>
<dbReference type="GeneID" id="14870934"/>
<proteinExistence type="predicted"/>
<sequence length="232" mass="26449">MSSLSLSLSSTTTTTLPPLTTDDYTIKVIRSKAINRYCKHRNANFQTFLHLVQYWSTMFSPDTDLLSEVARSGNVELINGLIKGYRGSIHINYKDIMDNACYYGHLDLVRYCYTNNTIKEFGPNSLNCAVIMGHVNIVRFILDQHLDGGQQNLLHKITSSSMERAIERNNGIAMVHFYLYDCTTDQQTIPIDDLCKMATKHSKLDIQQLLDHYKLEQQQQQLLSSSSSSLLK</sequence>
<dbReference type="KEGG" id="dfa:DFA_02559"/>
<accession>F4PZQ6</accession>
<dbReference type="SUPFAM" id="SSF48403">
    <property type="entry name" value="Ankyrin repeat"/>
    <property type="match status" value="1"/>
</dbReference>
<dbReference type="Gene3D" id="1.25.40.20">
    <property type="entry name" value="Ankyrin repeat-containing domain"/>
    <property type="match status" value="1"/>
</dbReference>